<evidence type="ECO:0000259" key="1">
    <source>
        <dbReference type="Pfam" id="PF00534"/>
    </source>
</evidence>
<dbReference type="InterPro" id="IPR028098">
    <property type="entry name" value="Glyco_trans_4-like_N"/>
</dbReference>
<dbReference type="Pfam" id="PF00534">
    <property type="entry name" value="Glycos_transf_1"/>
    <property type="match status" value="1"/>
</dbReference>
<name>A0A840MPE2_9PROT</name>
<dbReference type="AlphaFoldDB" id="A0A840MPE2"/>
<dbReference type="Gene3D" id="3.40.50.2000">
    <property type="entry name" value="Glycogen Phosphorylase B"/>
    <property type="match status" value="2"/>
</dbReference>
<sequence>MRALRLALVGPLPPPSGGMANQCRQLARLLGEEGVEVEVVQVNAPYRPAFVEKLKGIRALFRLIPYKWALWRAAGRADVVHVMANSGWSWYLFAVPAVYIARLRGTPVIINYRGGGAAEFFAHAPALALRALKKANALIVPSGFLREVFGQLGCTGLVIPNIIDLSRFTPRQPQPGKVDKHVIVTRNLEPIYDIPTALQAFARVRQQLPSAQMTVAGSGPELANLQQLAQTLGIADAVHFVGRIDNDQMSALYTSADLMLNPSTIDNMPISILEAFASNVPVVSTDVGGVPFIAEHGRTALLVPARDADAMAAAMLQILQDDAFAEQLSTAGMAEAQRYAWPVVREQWLAAYRGLMRLESR</sequence>
<gene>
    <name evidence="3" type="ORF">HNQ59_002184</name>
</gene>
<feature type="domain" description="Glycosyltransferase subfamily 4-like N-terminal" evidence="2">
    <location>
        <begin position="17"/>
        <end position="167"/>
    </location>
</feature>
<accession>A0A840MPE2</accession>
<feature type="domain" description="Glycosyl transferase family 1" evidence="1">
    <location>
        <begin position="177"/>
        <end position="332"/>
    </location>
</feature>
<organism evidence="3 4">
    <name type="scientific">Chitinivorax tropicus</name>
    <dbReference type="NCBI Taxonomy" id="714531"/>
    <lineage>
        <taxon>Bacteria</taxon>
        <taxon>Pseudomonadati</taxon>
        <taxon>Pseudomonadota</taxon>
        <taxon>Betaproteobacteria</taxon>
        <taxon>Chitinivorax</taxon>
    </lineage>
</organism>
<dbReference type="SUPFAM" id="SSF53756">
    <property type="entry name" value="UDP-Glycosyltransferase/glycogen phosphorylase"/>
    <property type="match status" value="1"/>
</dbReference>
<protein>
    <submittedName>
        <fullName evidence="3">Glycosyltransferase involved in cell wall biosynthesis</fullName>
    </submittedName>
</protein>
<evidence type="ECO:0000313" key="4">
    <source>
        <dbReference type="Proteomes" id="UP000575898"/>
    </source>
</evidence>
<dbReference type="PANTHER" id="PTHR45947">
    <property type="entry name" value="SULFOQUINOVOSYL TRANSFERASE SQD2"/>
    <property type="match status" value="1"/>
</dbReference>
<keyword evidence="4" id="KW-1185">Reference proteome</keyword>
<dbReference type="Proteomes" id="UP000575898">
    <property type="component" value="Unassembled WGS sequence"/>
</dbReference>
<evidence type="ECO:0000259" key="2">
    <source>
        <dbReference type="Pfam" id="PF13439"/>
    </source>
</evidence>
<reference evidence="3 4" key="1">
    <citation type="submission" date="2020-08" db="EMBL/GenBank/DDBJ databases">
        <title>Genomic Encyclopedia of Type Strains, Phase IV (KMG-IV): sequencing the most valuable type-strain genomes for metagenomic binning, comparative biology and taxonomic classification.</title>
        <authorList>
            <person name="Goeker M."/>
        </authorList>
    </citation>
    <scope>NUCLEOTIDE SEQUENCE [LARGE SCALE GENOMIC DNA]</scope>
    <source>
        <strain evidence="3 4">DSM 27165</strain>
    </source>
</reference>
<proteinExistence type="predicted"/>
<dbReference type="Pfam" id="PF13439">
    <property type="entry name" value="Glyco_transf_4"/>
    <property type="match status" value="1"/>
</dbReference>
<dbReference type="InterPro" id="IPR001296">
    <property type="entry name" value="Glyco_trans_1"/>
</dbReference>
<dbReference type="RefSeq" id="WP_184038857.1">
    <property type="nucleotide sequence ID" value="NZ_JACHHY010000012.1"/>
</dbReference>
<dbReference type="GO" id="GO:0016758">
    <property type="term" value="F:hexosyltransferase activity"/>
    <property type="evidence" value="ECO:0007669"/>
    <property type="project" value="TreeGrafter"/>
</dbReference>
<evidence type="ECO:0000313" key="3">
    <source>
        <dbReference type="EMBL" id="MBB5018887.1"/>
    </source>
</evidence>
<keyword evidence="3" id="KW-0808">Transferase</keyword>
<dbReference type="InterPro" id="IPR050194">
    <property type="entry name" value="Glycosyltransferase_grp1"/>
</dbReference>
<dbReference type="CDD" id="cd03801">
    <property type="entry name" value="GT4_PimA-like"/>
    <property type="match status" value="1"/>
</dbReference>
<dbReference type="PANTHER" id="PTHR45947:SF3">
    <property type="entry name" value="SULFOQUINOVOSYL TRANSFERASE SQD2"/>
    <property type="match status" value="1"/>
</dbReference>
<dbReference type="EMBL" id="JACHHY010000012">
    <property type="protein sequence ID" value="MBB5018887.1"/>
    <property type="molecule type" value="Genomic_DNA"/>
</dbReference>
<comment type="caution">
    <text evidence="3">The sequence shown here is derived from an EMBL/GenBank/DDBJ whole genome shotgun (WGS) entry which is preliminary data.</text>
</comment>